<reference evidence="1 2" key="1">
    <citation type="submission" date="2023-08" db="EMBL/GenBank/DDBJ databases">
        <title>A Necator americanus chromosomal reference genome.</title>
        <authorList>
            <person name="Ilik V."/>
            <person name="Petrzelkova K.J."/>
            <person name="Pardy F."/>
            <person name="Fuh T."/>
            <person name="Niatou-Singa F.S."/>
            <person name="Gouil Q."/>
            <person name="Baker L."/>
            <person name="Ritchie M.E."/>
            <person name="Jex A.R."/>
            <person name="Gazzola D."/>
            <person name="Li H."/>
            <person name="Toshio Fujiwara R."/>
            <person name="Zhan B."/>
            <person name="Aroian R.V."/>
            <person name="Pafco B."/>
            <person name="Schwarz E.M."/>
        </authorList>
    </citation>
    <scope>NUCLEOTIDE SEQUENCE [LARGE SCALE GENOMIC DNA]</scope>
    <source>
        <strain evidence="1 2">Aroian</strain>
        <tissue evidence="1">Whole animal</tissue>
    </source>
</reference>
<organism evidence="1 2">
    <name type="scientific">Necator americanus</name>
    <name type="common">Human hookworm</name>
    <dbReference type="NCBI Taxonomy" id="51031"/>
    <lineage>
        <taxon>Eukaryota</taxon>
        <taxon>Metazoa</taxon>
        <taxon>Ecdysozoa</taxon>
        <taxon>Nematoda</taxon>
        <taxon>Chromadorea</taxon>
        <taxon>Rhabditida</taxon>
        <taxon>Rhabditina</taxon>
        <taxon>Rhabditomorpha</taxon>
        <taxon>Strongyloidea</taxon>
        <taxon>Ancylostomatidae</taxon>
        <taxon>Bunostominae</taxon>
        <taxon>Necator</taxon>
    </lineage>
</organism>
<proteinExistence type="predicted"/>
<protein>
    <submittedName>
        <fullName evidence="1">Uncharacterized protein</fullName>
    </submittedName>
</protein>
<evidence type="ECO:0000313" key="2">
    <source>
        <dbReference type="Proteomes" id="UP001303046"/>
    </source>
</evidence>
<comment type="caution">
    <text evidence="1">The sequence shown here is derived from an EMBL/GenBank/DDBJ whole genome shotgun (WGS) entry which is preliminary data.</text>
</comment>
<accession>A0ABR1BWA0</accession>
<dbReference type="EMBL" id="JAVFWL010000001">
    <property type="protein sequence ID" value="KAK6729653.1"/>
    <property type="molecule type" value="Genomic_DNA"/>
</dbReference>
<sequence>MDNIDNGYDRFAKHPNGCRKKASSFKSTKRCRHPETFELIRNCGAEPELKSELAKFGREATRGDAKKRKRAVLPAATEAEKGIRYTVWASQSSDKDDCLVKSVRSKYGQDQV</sequence>
<keyword evidence="2" id="KW-1185">Reference proteome</keyword>
<evidence type="ECO:0000313" key="1">
    <source>
        <dbReference type="EMBL" id="KAK6729653.1"/>
    </source>
</evidence>
<name>A0ABR1BWA0_NECAM</name>
<dbReference type="Proteomes" id="UP001303046">
    <property type="component" value="Unassembled WGS sequence"/>
</dbReference>
<gene>
    <name evidence="1" type="primary">Necator_chrI.g2729</name>
    <name evidence="1" type="ORF">RB195_006601</name>
</gene>